<dbReference type="EMBL" id="FN649734">
    <property type="protein sequence ID" value="CBJ31193.1"/>
    <property type="molecule type" value="Genomic_DNA"/>
</dbReference>
<dbReference type="Gene3D" id="2.40.50.140">
    <property type="entry name" value="Nucleic acid-binding proteins"/>
    <property type="match status" value="1"/>
</dbReference>
<feature type="domain" description="RNA polymerase Rpb7-like N-terminal" evidence="7">
    <location>
        <begin position="26"/>
        <end position="81"/>
    </location>
</feature>
<feature type="region of interest" description="Disordered" evidence="6">
    <location>
        <begin position="147"/>
        <end position="177"/>
    </location>
</feature>
<evidence type="ECO:0000313" key="9">
    <source>
        <dbReference type="EMBL" id="CBJ31193.1"/>
    </source>
</evidence>
<dbReference type="InterPro" id="IPR013238">
    <property type="entry name" value="RNA_pol_III_Rbc25"/>
</dbReference>
<evidence type="ECO:0000256" key="3">
    <source>
        <dbReference type="ARBA" id="ARBA00022478"/>
    </source>
</evidence>
<evidence type="ECO:0000256" key="5">
    <source>
        <dbReference type="ARBA" id="ARBA00023242"/>
    </source>
</evidence>
<keyword evidence="10" id="KW-1185">Reference proteome</keyword>
<dbReference type="InterPro" id="IPR036898">
    <property type="entry name" value="RNA_pol_Rpb7-like_N_sf"/>
</dbReference>
<feature type="compositionally biased region" description="Gly residues" evidence="6">
    <location>
        <begin position="218"/>
        <end position="237"/>
    </location>
</feature>
<dbReference type="InterPro" id="IPR005576">
    <property type="entry name" value="Rpb7-like_N"/>
</dbReference>
<gene>
    <name evidence="9" type="ORF">Esi_0238_0016</name>
</gene>
<dbReference type="SUPFAM" id="SSF50249">
    <property type="entry name" value="Nucleic acid-binding proteins"/>
    <property type="match status" value="1"/>
</dbReference>
<evidence type="ECO:0000256" key="1">
    <source>
        <dbReference type="ARBA" id="ARBA00004123"/>
    </source>
</evidence>
<dbReference type="eggNOG" id="KOG3297">
    <property type="taxonomic scope" value="Eukaryota"/>
</dbReference>
<dbReference type="STRING" id="2880.D7FSQ2"/>
<reference evidence="9 10" key="1">
    <citation type="journal article" date="2010" name="Nature">
        <title>The Ectocarpus genome and the independent evolution of multicellularity in brown algae.</title>
        <authorList>
            <person name="Cock J.M."/>
            <person name="Sterck L."/>
            <person name="Rouze P."/>
            <person name="Scornet D."/>
            <person name="Allen A.E."/>
            <person name="Amoutzias G."/>
            <person name="Anthouard V."/>
            <person name="Artiguenave F."/>
            <person name="Aury J.M."/>
            <person name="Badger J.H."/>
            <person name="Beszteri B."/>
            <person name="Billiau K."/>
            <person name="Bonnet E."/>
            <person name="Bothwell J.H."/>
            <person name="Bowler C."/>
            <person name="Boyen C."/>
            <person name="Brownlee C."/>
            <person name="Carrano C.J."/>
            <person name="Charrier B."/>
            <person name="Cho G.Y."/>
            <person name="Coelho S.M."/>
            <person name="Collen J."/>
            <person name="Corre E."/>
            <person name="Da Silva C."/>
            <person name="Delage L."/>
            <person name="Delaroque N."/>
            <person name="Dittami S.M."/>
            <person name="Doulbeau S."/>
            <person name="Elias M."/>
            <person name="Farnham G."/>
            <person name="Gachon C.M."/>
            <person name="Gschloessl B."/>
            <person name="Heesch S."/>
            <person name="Jabbari K."/>
            <person name="Jubin C."/>
            <person name="Kawai H."/>
            <person name="Kimura K."/>
            <person name="Kloareg B."/>
            <person name="Kupper F.C."/>
            <person name="Lang D."/>
            <person name="Le Bail A."/>
            <person name="Leblanc C."/>
            <person name="Lerouge P."/>
            <person name="Lohr M."/>
            <person name="Lopez P.J."/>
            <person name="Martens C."/>
            <person name="Maumus F."/>
            <person name="Michel G."/>
            <person name="Miranda-Saavedra D."/>
            <person name="Morales J."/>
            <person name="Moreau H."/>
            <person name="Motomura T."/>
            <person name="Nagasato C."/>
            <person name="Napoli C.A."/>
            <person name="Nelson D.R."/>
            <person name="Nyvall-Collen P."/>
            <person name="Peters A.F."/>
            <person name="Pommier C."/>
            <person name="Potin P."/>
            <person name="Poulain J."/>
            <person name="Quesneville H."/>
            <person name="Read B."/>
            <person name="Rensing S.A."/>
            <person name="Ritter A."/>
            <person name="Rousvoal S."/>
            <person name="Samanta M."/>
            <person name="Samson G."/>
            <person name="Schroeder D.C."/>
            <person name="Segurens B."/>
            <person name="Strittmatter M."/>
            <person name="Tonon T."/>
            <person name="Tregear J.W."/>
            <person name="Valentin K."/>
            <person name="von Dassow P."/>
            <person name="Yamagishi T."/>
            <person name="Van de Peer Y."/>
            <person name="Wincker P."/>
        </authorList>
    </citation>
    <scope>NUCLEOTIDE SEQUENCE [LARGE SCALE GENOMIC DNA]</scope>
    <source>
        <strain evidence="10">Ec32 / CCAP1310/4</strain>
    </source>
</reference>
<dbReference type="PANTHER" id="PTHR12709:SF1">
    <property type="entry name" value="DNA-DIRECTED RNA POLYMERASE III SUBUNIT RPC8"/>
    <property type="match status" value="1"/>
</dbReference>
<dbReference type="PANTHER" id="PTHR12709">
    <property type="entry name" value="DNA-DIRECTED RNA POLYMERASE II, III"/>
    <property type="match status" value="1"/>
</dbReference>
<comment type="subcellular location">
    <subcellularLocation>
        <location evidence="1">Nucleus</location>
    </subcellularLocation>
</comment>
<name>D7FSQ2_ECTSI</name>
<proteinExistence type="inferred from homology"/>
<sequence>MFVLATIKDTVKSPELVPGDCCLLRMTIWVAPSKFSGDALDVLTAQIEAKFADRVIANVGLCICLHSYESIGDPYVYPSDGAAHYKVRFRMLVFRPFVGEILTGKVSSCTKQGIKVSLDFFENASIPKDLLQSPSVFARGEWMWSYPDPDAEDGEREGEGGGSKGGEGSGAENDDSFSLTLHDEVRFRVRTLEFTQVTSTATGSLQATTVSTARGAAGASGGGAGGGRGGGAAGNGGQPPVVRERGTSVDLTDVEEAPSAMTITGSMNEEGLGLLSWWE</sequence>
<dbReference type="GO" id="GO:0005666">
    <property type="term" value="C:RNA polymerase III complex"/>
    <property type="evidence" value="ECO:0007669"/>
    <property type="project" value="TreeGrafter"/>
</dbReference>
<dbReference type="Pfam" id="PF08292">
    <property type="entry name" value="RNA_pol_Rbc25"/>
    <property type="match status" value="1"/>
</dbReference>
<dbReference type="InParanoid" id="D7FSQ2"/>
<keyword evidence="4" id="KW-0804">Transcription</keyword>
<comment type="similarity">
    <text evidence="2">Belongs to the eukaryotic RPB7/RPC8 RNA polymerase subunit family.</text>
</comment>
<dbReference type="Gene3D" id="3.30.1490.120">
    <property type="entry name" value="RNA polymerase Rpb7-like, N-terminal domain"/>
    <property type="match status" value="1"/>
</dbReference>
<evidence type="ECO:0000259" key="7">
    <source>
        <dbReference type="Pfam" id="PF03876"/>
    </source>
</evidence>
<feature type="compositionally biased region" description="Gly residues" evidence="6">
    <location>
        <begin position="160"/>
        <end position="169"/>
    </location>
</feature>
<keyword evidence="3" id="KW-0240">DNA-directed RNA polymerase</keyword>
<keyword evidence="5" id="KW-0539">Nucleus</keyword>
<organism evidence="9 10">
    <name type="scientific">Ectocarpus siliculosus</name>
    <name type="common">Brown alga</name>
    <name type="synonym">Conferva siliculosa</name>
    <dbReference type="NCBI Taxonomy" id="2880"/>
    <lineage>
        <taxon>Eukaryota</taxon>
        <taxon>Sar</taxon>
        <taxon>Stramenopiles</taxon>
        <taxon>Ochrophyta</taxon>
        <taxon>PX clade</taxon>
        <taxon>Phaeophyceae</taxon>
        <taxon>Ectocarpales</taxon>
        <taxon>Ectocarpaceae</taxon>
        <taxon>Ectocarpus</taxon>
    </lineage>
</organism>
<protein>
    <submittedName>
        <fullName evidence="9">Uncharacterized protein</fullName>
    </submittedName>
</protein>
<dbReference type="OMA" id="MHIVASI"/>
<feature type="region of interest" description="Disordered" evidence="6">
    <location>
        <begin position="215"/>
        <end position="247"/>
    </location>
</feature>
<dbReference type="Pfam" id="PF03876">
    <property type="entry name" value="SHS2_Rpb7-N"/>
    <property type="match status" value="1"/>
</dbReference>
<dbReference type="Proteomes" id="UP000002630">
    <property type="component" value="Linkage Group LG09"/>
</dbReference>
<dbReference type="EMBL" id="FN648418">
    <property type="protein sequence ID" value="CBJ31193.1"/>
    <property type="molecule type" value="Genomic_DNA"/>
</dbReference>
<dbReference type="OrthoDB" id="10256606at2759"/>
<dbReference type="GO" id="GO:0006384">
    <property type="term" value="P:transcription initiation at RNA polymerase III promoter"/>
    <property type="evidence" value="ECO:0007669"/>
    <property type="project" value="TreeGrafter"/>
</dbReference>
<evidence type="ECO:0000256" key="4">
    <source>
        <dbReference type="ARBA" id="ARBA00023163"/>
    </source>
</evidence>
<dbReference type="SUPFAM" id="SSF88798">
    <property type="entry name" value="N-terminal, heterodimerisation domain of RBP7 (RpoE)"/>
    <property type="match status" value="1"/>
</dbReference>
<dbReference type="InterPro" id="IPR012340">
    <property type="entry name" value="NA-bd_OB-fold"/>
</dbReference>
<evidence type="ECO:0000256" key="6">
    <source>
        <dbReference type="SAM" id="MobiDB-lite"/>
    </source>
</evidence>
<dbReference type="InterPro" id="IPR045113">
    <property type="entry name" value="Rpb7-like"/>
</dbReference>
<evidence type="ECO:0000256" key="2">
    <source>
        <dbReference type="ARBA" id="ARBA00009307"/>
    </source>
</evidence>
<evidence type="ECO:0000313" key="10">
    <source>
        <dbReference type="Proteomes" id="UP000002630"/>
    </source>
</evidence>
<dbReference type="CDD" id="cd04330">
    <property type="entry name" value="RNAP_III_Rpc25_N"/>
    <property type="match status" value="1"/>
</dbReference>
<dbReference type="AlphaFoldDB" id="D7FSQ2"/>
<evidence type="ECO:0000259" key="8">
    <source>
        <dbReference type="Pfam" id="PF08292"/>
    </source>
</evidence>
<accession>D7FSQ2</accession>
<feature type="domain" description="RNA polymerase III subunit Rpc25" evidence="8">
    <location>
        <begin position="100"/>
        <end position="278"/>
    </location>
</feature>